<gene>
    <name evidence="1" type="ORF">N312_06326</name>
</gene>
<reference evidence="1 2" key="1">
    <citation type="submission" date="2014-04" db="EMBL/GenBank/DDBJ databases">
        <title>Genome evolution of avian class.</title>
        <authorList>
            <person name="Zhang G."/>
            <person name="Li C."/>
        </authorList>
    </citation>
    <scope>NUCLEOTIDE SEQUENCE [LARGE SCALE GENOMIC DNA]</scope>
    <source>
        <strain evidence="1">BGI_N312</strain>
    </source>
</reference>
<protein>
    <submittedName>
        <fullName evidence="1">Uncharacterized protein</fullName>
    </submittedName>
</protein>
<keyword evidence="2" id="KW-1185">Reference proteome</keyword>
<accession>A0A087VG24</accession>
<name>A0A087VG24_BALRE</name>
<dbReference type="AlphaFoldDB" id="A0A087VG24"/>
<evidence type="ECO:0000313" key="1">
    <source>
        <dbReference type="EMBL" id="KFO11566.1"/>
    </source>
</evidence>
<evidence type="ECO:0000313" key="2">
    <source>
        <dbReference type="Proteomes" id="UP000053309"/>
    </source>
</evidence>
<dbReference type="Proteomes" id="UP000053309">
    <property type="component" value="Unassembled WGS sequence"/>
</dbReference>
<organism evidence="1 2">
    <name type="scientific">Balearica regulorum gibbericeps</name>
    <name type="common">East African grey crowned-crane</name>
    <dbReference type="NCBI Taxonomy" id="100784"/>
    <lineage>
        <taxon>Eukaryota</taxon>
        <taxon>Metazoa</taxon>
        <taxon>Chordata</taxon>
        <taxon>Craniata</taxon>
        <taxon>Vertebrata</taxon>
        <taxon>Euteleostomi</taxon>
        <taxon>Archelosauria</taxon>
        <taxon>Archosauria</taxon>
        <taxon>Dinosauria</taxon>
        <taxon>Saurischia</taxon>
        <taxon>Theropoda</taxon>
        <taxon>Coelurosauria</taxon>
        <taxon>Aves</taxon>
        <taxon>Neognathae</taxon>
        <taxon>Neoaves</taxon>
        <taxon>Gruiformes</taxon>
        <taxon>Gruidae</taxon>
        <taxon>Balearica</taxon>
    </lineage>
</organism>
<sequence length="82" mass="9211">MAFQRSHRLNLLRLIVLLLVALAGIKFLFRDSFTLELHKHVSKDSGFWGDTGDIDQDTGPQSQALELPVVKITAPRQEPGQQ</sequence>
<dbReference type="EMBL" id="KL492045">
    <property type="protein sequence ID" value="KFO11566.1"/>
    <property type="molecule type" value="Genomic_DNA"/>
</dbReference>
<proteinExistence type="predicted"/>
<feature type="non-terminal residue" evidence="1">
    <location>
        <position position="82"/>
    </location>
</feature>